<proteinExistence type="predicted"/>
<accession>F8MW28</accession>
<reference evidence="3" key="1">
    <citation type="journal article" date="2011" name="Genetics">
        <title>Massive changes in genome architecture accompany the transition to self-fertility in the filamentous fungus Neurospora tetrasperma.</title>
        <authorList>
            <person name="Ellison C.E."/>
            <person name="Stajich J.E."/>
            <person name="Jacobson D.J."/>
            <person name="Natvig D.O."/>
            <person name="Lapidus A."/>
            <person name="Foster B."/>
            <person name="Aerts A."/>
            <person name="Riley R."/>
            <person name="Lindquist E.A."/>
            <person name="Grigoriev I.V."/>
            <person name="Taylor J.W."/>
        </authorList>
    </citation>
    <scope>NUCLEOTIDE SEQUENCE [LARGE SCALE GENOMIC DNA]</scope>
    <source>
        <strain evidence="3">FGSC 2508 / P0657</strain>
    </source>
</reference>
<dbReference type="RefSeq" id="XP_009853790.1">
    <property type="nucleotide sequence ID" value="XM_009855488.1"/>
</dbReference>
<sequence>MERQCKRTSNQLCGLHAVPPMSCASARPLSATTSSSTFSMVAGATTLPLTIGTVAWVTLSHERTCTSGTSWVEASKLARRGRHCVIPNSPAAQLALIYQQVKPPQVLIDSTEPSGASLPLQTRHPTLGGLEAKLPAWQNGISAPNSQQKQAAPPQSVQSHADQLFPST</sequence>
<keyword evidence="3" id="KW-1185">Reference proteome</keyword>
<dbReference type="KEGG" id="nte:NEUTE1DRAFT17622"/>
<dbReference type="HOGENOM" id="CLU_1590382_0_0_1"/>
<dbReference type="GeneID" id="20827336"/>
<dbReference type="VEuPathDB" id="FungiDB:NEUTE1DRAFT_17622"/>
<dbReference type="AlphaFoldDB" id="F8MW28"/>
<name>F8MW28_NEUT8</name>
<feature type="compositionally biased region" description="Polar residues" evidence="1">
    <location>
        <begin position="139"/>
        <end position="168"/>
    </location>
</feature>
<feature type="non-terminal residue" evidence="2">
    <location>
        <position position="168"/>
    </location>
</feature>
<gene>
    <name evidence="2" type="ORF">NEUTE1DRAFT_17622</name>
</gene>
<evidence type="ECO:0000256" key="1">
    <source>
        <dbReference type="SAM" id="MobiDB-lite"/>
    </source>
</evidence>
<evidence type="ECO:0000313" key="2">
    <source>
        <dbReference type="EMBL" id="EGO54023.1"/>
    </source>
</evidence>
<evidence type="ECO:0000313" key="3">
    <source>
        <dbReference type="Proteomes" id="UP000008065"/>
    </source>
</evidence>
<feature type="region of interest" description="Disordered" evidence="1">
    <location>
        <begin position="129"/>
        <end position="168"/>
    </location>
</feature>
<dbReference type="Proteomes" id="UP000008065">
    <property type="component" value="Unassembled WGS sequence"/>
</dbReference>
<protein>
    <submittedName>
        <fullName evidence="2">Uncharacterized protein</fullName>
    </submittedName>
</protein>
<organism evidence="2 3">
    <name type="scientific">Neurospora tetrasperma (strain FGSC 2508 / ATCC MYA-4615 / P0657)</name>
    <dbReference type="NCBI Taxonomy" id="510951"/>
    <lineage>
        <taxon>Eukaryota</taxon>
        <taxon>Fungi</taxon>
        <taxon>Dikarya</taxon>
        <taxon>Ascomycota</taxon>
        <taxon>Pezizomycotina</taxon>
        <taxon>Sordariomycetes</taxon>
        <taxon>Sordariomycetidae</taxon>
        <taxon>Sordariales</taxon>
        <taxon>Sordariaceae</taxon>
        <taxon>Neurospora</taxon>
    </lineage>
</organism>
<dbReference type="EMBL" id="GL891307">
    <property type="protein sequence ID" value="EGO54023.1"/>
    <property type="molecule type" value="Genomic_DNA"/>
</dbReference>